<protein>
    <submittedName>
        <fullName evidence="8">Uncharacterized protein LOC120254012</fullName>
    </submittedName>
</protein>
<evidence type="ECO:0000256" key="3">
    <source>
        <dbReference type="ARBA" id="ARBA00022833"/>
    </source>
</evidence>
<feature type="domain" description="SWIM-type" evidence="6">
    <location>
        <begin position="91"/>
        <end position="131"/>
    </location>
</feature>
<gene>
    <name evidence="8" type="primary">LOC120254012</name>
</gene>
<dbReference type="GeneID" id="120254012"/>
<keyword evidence="2 4" id="KW-0863">Zinc-finger</keyword>
<sequence>MYKSKEFDDAVSKLVAISTDAHDWLLHKSDIDHWCNYLFKGMRWCEMYSNVVESFNAWIKEARHLLILKKVKQMVEISQFSRVGRSSDDNYEVVDEHNNAVNLRLRKCSCRRWDIHGLPCKHATAMIMQTDTNVHYYVDQYFTAESYHRAYAEPIYPIPDSEKPSDDACQLRMRPPIAKK</sequence>
<evidence type="ECO:0000256" key="2">
    <source>
        <dbReference type="ARBA" id="ARBA00022771"/>
    </source>
</evidence>
<evidence type="ECO:0000313" key="8">
    <source>
        <dbReference type="RefSeq" id="XP_039118100.1"/>
    </source>
</evidence>
<name>A0AB40ASY4_DIOCR</name>
<proteinExistence type="predicted"/>
<dbReference type="GO" id="GO:0008270">
    <property type="term" value="F:zinc ion binding"/>
    <property type="evidence" value="ECO:0007669"/>
    <property type="project" value="UniProtKB-KW"/>
</dbReference>
<reference evidence="8" key="1">
    <citation type="submission" date="2025-08" db="UniProtKB">
        <authorList>
            <consortium name="RefSeq"/>
        </authorList>
    </citation>
    <scope>IDENTIFICATION</scope>
</reference>
<dbReference type="RefSeq" id="XP_039118100.1">
    <property type="nucleotide sequence ID" value="XM_039262166.1"/>
</dbReference>
<keyword evidence="7" id="KW-1185">Reference proteome</keyword>
<keyword evidence="1" id="KW-0479">Metal-binding</keyword>
<dbReference type="InterPro" id="IPR006564">
    <property type="entry name" value="Znf_PMZ"/>
</dbReference>
<dbReference type="InterPro" id="IPR007527">
    <property type="entry name" value="Znf_SWIM"/>
</dbReference>
<evidence type="ECO:0000256" key="5">
    <source>
        <dbReference type="SAM" id="MobiDB-lite"/>
    </source>
</evidence>
<evidence type="ECO:0000313" key="7">
    <source>
        <dbReference type="Proteomes" id="UP001515500"/>
    </source>
</evidence>
<accession>A0AB40ASY4</accession>
<feature type="region of interest" description="Disordered" evidence="5">
    <location>
        <begin position="161"/>
        <end position="180"/>
    </location>
</feature>
<keyword evidence="3" id="KW-0862">Zinc</keyword>
<dbReference type="SMART" id="SM00575">
    <property type="entry name" value="ZnF_PMZ"/>
    <property type="match status" value="1"/>
</dbReference>
<evidence type="ECO:0000259" key="6">
    <source>
        <dbReference type="PROSITE" id="PS50966"/>
    </source>
</evidence>
<dbReference type="AlphaFoldDB" id="A0AB40ASY4"/>
<dbReference type="PANTHER" id="PTHR31973">
    <property type="entry name" value="POLYPROTEIN, PUTATIVE-RELATED"/>
    <property type="match status" value="1"/>
</dbReference>
<evidence type="ECO:0000256" key="4">
    <source>
        <dbReference type="PROSITE-ProRule" id="PRU00325"/>
    </source>
</evidence>
<evidence type="ECO:0000256" key="1">
    <source>
        <dbReference type="ARBA" id="ARBA00022723"/>
    </source>
</evidence>
<dbReference type="Pfam" id="PF04434">
    <property type="entry name" value="SWIM"/>
    <property type="match status" value="1"/>
</dbReference>
<dbReference type="PROSITE" id="PS50966">
    <property type="entry name" value="ZF_SWIM"/>
    <property type="match status" value="1"/>
</dbReference>
<organism evidence="7 8">
    <name type="scientific">Dioscorea cayennensis subsp. rotundata</name>
    <name type="common">White Guinea yam</name>
    <name type="synonym">Dioscorea rotundata</name>
    <dbReference type="NCBI Taxonomy" id="55577"/>
    <lineage>
        <taxon>Eukaryota</taxon>
        <taxon>Viridiplantae</taxon>
        <taxon>Streptophyta</taxon>
        <taxon>Embryophyta</taxon>
        <taxon>Tracheophyta</taxon>
        <taxon>Spermatophyta</taxon>
        <taxon>Magnoliopsida</taxon>
        <taxon>Liliopsida</taxon>
        <taxon>Dioscoreales</taxon>
        <taxon>Dioscoreaceae</taxon>
        <taxon>Dioscorea</taxon>
    </lineage>
</organism>
<dbReference type="Proteomes" id="UP001515500">
    <property type="component" value="Unplaced"/>
</dbReference>
<dbReference type="PANTHER" id="PTHR31973:SF187">
    <property type="entry name" value="MUTATOR TRANSPOSASE MUDRA PROTEIN"/>
    <property type="match status" value="1"/>
</dbReference>